<evidence type="ECO:0000259" key="3">
    <source>
        <dbReference type="PROSITE" id="PS51746"/>
    </source>
</evidence>
<dbReference type="InterPro" id="IPR036457">
    <property type="entry name" value="PPM-type-like_dom_sf"/>
</dbReference>
<dbReference type="PROSITE" id="PS51746">
    <property type="entry name" value="PPM_2"/>
    <property type="match status" value="1"/>
</dbReference>
<dbReference type="SMART" id="SM00331">
    <property type="entry name" value="PP2C_SIG"/>
    <property type="match status" value="1"/>
</dbReference>
<dbReference type="AlphaFoldDB" id="A0A4Q7E3L3"/>
<accession>A0A4Q7E3L3</accession>
<evidence type="ECO:0000256" key="1">
    <source>
        <dbReference type="SAM" id="MobiDB-lite"/>
    </source>
</evidence>
<protein>
    <recommendedName>
        <fullName evidence="3">PPM-type phosphatase domain-containing protein</fullName>
    </recommendedName>
</protein>
<name>A0A4Q7E3L3_9CYAN</name>
<dbReference type="PANTHER" id="PTHR13832:SF827">
    <property type="entry name" value="PROTEIN PHOSPHATASE 1L"/>
    <property type="match status" value="1"/>
</dbReference>
<feature type="region of interest" description="Disordered" evidence="1">
    <location>
        <begin position="686"/>
        <end position="713"/>
    </location>
</feature>
<feature type="transmembrane region" description="Helical" evidence="2">
    <location>
        <begin position="557"/>
        <end position="579"/>
    </location>
</feature>
<dbReference type="InterPro" id="IPR015655">
    <property type="entry name" value="PP2C"/>
</dbReference>
<keyword evidence="5" id="KW-1185">Reference proteome</keyword>
<dbReference type="SMART" id="SM00332">
    <property type="entry name" value="PP2Cc"/>
    <property type="match status" value="1"/>
</dbReference>
<feature type="domain" description="PPM-type phosphatase" evidence="3">
    <location>
        <begin position="233"/>
        <end position="498"/>
    </location>
</feature>
<keyword evidence="2" id="KW-1133">Transmembrane helix</keyword>
<evidence type="ECO:0000313" key="5">
    <source>
        <dbReference type="Proteomes" id="UP000292459"/>
    </source>
</evidence>
<dbReference type="RefSeq" id="WP_084607078.1">
    <property type="nucleotide sequence ID" value="NZ_QVFV01000007.1"/>
</dbReference>
<feature type="compositionally biased region" description="Low complexity" evidence="1">
    <location>
        <begin position="696"/>
        <end position="710"/>
    </location>
</feature>
<dbReference type="CDD" id="cd00143">
    <property type="entry name" value="PP2Cc"/>
    <property type="match status" value="1"/>
</dbReference>
<sequence>MPNSQLPPIHRYLWAQGTVAAPLSAGSYLMQRYQVIRFPLVRDTQPQLPPPALADVPPEAMPYLALSPYLTAIPRPFTQVTQADGQPLLLLDEVPLQAPPHAAAPPDLLPALTEAWPQASAIEQLSWLWQLAQLWQPCLDQQVAHCLLDPDLVRVDGEDVRLLTLTVKSSPLALADLGQHWQGLAPQAAPAIRDYLMRLTQELAAGRGQVSGLVNSLAQALRQQSAQRQYPVQLSVKSDQGPTRNRNEDACFPVSGTTQTVHLTANTDYQLTPAPLLVVCDGIGGHEGGNIASQTAIAEVTQALQPLLVRNGTPHTEIVLALKQAMLQANEAISLRNDADHKRERGRMGTTIVMALVYDGCLYIAHLGDSRAYRVRSHNCRQLTLDDDVAARDTRLGLRLYAEALQQSGAGALVQALGMAPTQHLHPTVQLFAIAANSLILLCSDGLSDYDLVDQLWATELLPVLTGDREVGATTQRLVTLANTHNGHDNVTVGLLRVSPQAAATVQPVPVQLVDVLHQAAPDVTAPLVTAPAMATAPTTLRPVAPPPTKPKTKWPLIMVSVLIAAGVGIAGALGWQWWQRRAAAPSVDAESSGGSTLSPSAPPPTGTTAIADLAVGDFLQIKTLADPTAAATFVTTASPPAADAPEAIDTPKRLLTAQTVVQVRSRQQTPAGELWVRLQVCSTATPEPTGEATDALPSTSPESTSLEPAWPIAAPGDQGWILQADLATFAAPLLDTSSPQQGLCTD</sequence>
<dbReference type="OrthoDB" id="500607at2"/>
<comment type="caution">
    <text evidence="4">The sequence shown here is derived from an EMBL/GenBank/DDBJ whole genome shotgun (WGS) entry which is preliminary data.</text>
</comment>
<dbReference type="GO" id="GO:0004722">
    <property type="term" value="F:protein serine/threonine phosphatase activity"/>
    <property type="evidence" value="ECO:0007669"/>
    <property type="project" value="InterPro"/>
</dbReference>
<organism evidence="4 5">
    <name type="scientific">Leptolyngbya iicbica LK</name>
    <dbReference type="NCBI Taxonomy" id="2294035"/>
    <lineage>
        <taxon>Bacteria</taxon>
        <taxon>Bacillati</taxon>
        <taxon>Cyanobacteriota</taxon>
        <taxon>Cyanophyceae</taxon>
        <taxon>Leptolyngbyales</taxon>
        <taxon>Leptolyngbyaceae</taxon>
        <taxon>Leptolyngbya group</taxon>
        <taxon>Leptolyngbya</taxon>
        <taxon>Leptolyngbya iicbica</taxon>
    </lineage>
</organism>
<gene>
    <name evidence="4" type="ORF">DYY88_20640</name>
</gene>
<evidence type="ECO:0000313" key="4">
    <source>
        <dbReference type="EMBL" id="RZM75707.1"/>
    </source>
</evidence>
<dbReference type="Proteomes" id="UP000292459">
    <property type="component" value="Unassembled WGS sequence"/>
</dbReference>
<dbReference type="SUPFAM" id="SSF81606">
    <property type="entry name" value="PP2C-like"/>
    <property type="match status" value="1"/>
</dbReference>
<dbReference type="Gene3D" id="3.60.40.10">
    <property type="entry name" value="PPM-type phosphatase domain"/>
    <property type="match status" value="1"/>
</dbReference>
<evidence type="ECO:0000256" key="2">
    <source>
        <dbReference type="SAM" id="Phobius"/>
    </source>
</evidence>
<dbReference type="Pfam" id="PF13672">
    <property type="entry name" value="PP2C_2"/>
    <property type="match status" value="1"/>
</dbReference>
<dbReference type="PANTHER" id="PTHR13832">
    <property type="entry name" value="PROTEIN PHOSPHATASE 2C"/>
    <property type="match status" value="1"/>
</dbReference>
<proteinExistence type="predicted"/>
<keyword evidence="2" id="KW-0812">Transmembrane</keyword>
<dbReference type="InterPro" id="IPR001932">
    <property type="entry name" value="PPM-type_phosphatase-like_dom"/>
</dbReference>
<keyword evidence="2" id="KW-0472">Membrane</keyword>
<reference evidence="4 5" key="1">
    <citation type="submission" date="2018-11" db="EMBL/GenBank/DDBJ databases">
        <title>Whole genome sequencing of an environmental sample.</title>
        <authorList>
            <person name="Sarangi A.N."/>
            <person name="Singh D."/>
            <person name="Tripathy S."/>
        </authorList>
    </citation>
    <scope>NUCLEOTIDE SEQUENCE [LARGE SCALE GENOMIC DNA]</scope>
    <source>
        <strain evidence="4 5">Lakshadweep</strain>
    </source>
</reference>
<dbReference type="EMBL" id="QVFV01000007">
    <property type="protein sequence ID" value="RZM75707.1"/>
    <property type="molecule type" value="Genomic_DNA"/>
</dbReference>